<comment type="catalytic activity">
    <reaction evidence="5">
        <text>N-terminal L-alanyl-[ribosomal protein bS18] + acetyl-CoA = N-terminal N(alpha)-acetyl-L-alanyl-[ribosomal protein bS18] + CoA + H(+)</text>
        <dbReference type="Rhea" id="RHEA:43756"/>
        <dbReference type="Rhea" id="RHEA-COMP:10676"/>
        <dbReference type="Rhea" id="RHEA-COMP:10677"/>
        <dbReference type="ChEBI" id="CHEBI:15378"/>
        <dbReference type="ChEBI" id="CHEBI:57287"/>
        <dbReference type="ChEBI" id="CHEBI:57288"/>
        <dbReference type="ChEBI" id="CHEBI:64718"/>
        <dbReference type="ChEBI" id="CHEBI:83683"/>
        <dbReference type="EC" id="2.3.1.266"/>
    </reaction>
</comment>
<keyword evidence="2 5" id="KW-0963">Cytoplasm</keyword>
<evidence type="ECO:0000313" key="8">
    <source>
        <dbReference type="Proteomes" id="UP000182764"/>
    </source>
</evidence>
<keyword evidence="4" id="KW-0012">Acyltransferase</keyword>
<dbReference type="GO" id="GO:0005737">
    <property type="term" value="C:cytoplasm"/>
    <property type="evidence" value="ECO:0007669"/>
    <property type="project" value="UniProtKB-SubCell"/>
</dbReference>
<comment type="similarity">
    <text evidence="1 5">Belongs to the acetyltransferase family. RimI subfamily.</text>
</comment>
<sequence length="153" mass="17595">MSNVSNMKDLSEKVTAVYAILSDVYEVSPWTKKQILADMQQDSVDYFFVEKDREMVGFLAIQQLVGELEITNIAVKKAYQGCGLGSQLLTNLDQIDFPIFLEVRASNTSAQVLYQKFGFKVIGERKRYYHSPIEDAIIMKREGNEREKKINER</sequence>
<comment type="function">
    <text evidence="5">Acetylates the N-terminal alanine of ribosomal protein bS18.</text>
</comment>
<dbReference type="InterPro" id="IPR006464">
    <property type="entry name" value="AcTrfase_RimI/Ard1"/>
</dbReference>
<evidence type="ECO:0000256" key="2">
    <source>
        <dbReference type="ARBA" id="ARBA00022490"/>
    </source>
</evidence>
<evidence type="ECO:0000256" key="3">
    <source>
        <dbReference type="ARBA" id="ARBA00022679"/>
    </source>
</evidence>
<dbReference type="SUPFAM" id="SSF55729">
    <property type="entry name" value="Acyl-CoA N-acyltransferases (Nat)"/>
    <property type="match status" value="1"/>
</dbReference>
<dbReference type="Proteomes" id="UP000182764">
    <property type="component" value="Unassembled WGS sequence"/>
</dbReference>
<dbReference type="InterPro" id="IPR016181">
    <property type="entry name" value="Acyl_CoA_acyltransferase"/>
</dbReference>
<dbReference type="InterPro" id="IPR000182">
    <property type="entry name" value="GNAT_dom"/>
</dbReference>
<proteinExistence type="inferred from homology"/>
<dbReference type="GO" id="GO:0008999">
    <property type="term" value="F:protein-N-terminal-alanine acetyltransferase activity"/>
    <property type="evidence" value="ECO:0007669"/>
    <property type="project" value="UniProtKB-EC"/>
</dbReference>
<evidence type="ECO:0000256" key="4">
    <source>
        <dbReference type="ARBA" id="ARBA00023315"/>
    </source>
</evidence>
<dbReference type="InterPro" id="IPR050680">
    <property type="entry name" value="YpeA/RimI_acetyltransf"/>
</dbReference>
<accession>A0A1H7VQ11</accession>
<dbReference type="EMBL" id="FOBM01000002">
    <property type="protein sequence ID" value="SEM11363.1"/>
    <property type="molecule type" value="Genomic_DNA"/>
</dbReference>
<evidence type="ECO:0000256" key="5">
    <source>
        <dbReference type="RuleBase" id="RU363094"/>
    </source>
</evidence>
<evidence type="ECO:0000259" key="6">
    <source>
        <dbReference type="PROSITE" id="PS51186"/>
    </source>
</evidence>
<evidence type="ECO:0000256" key="1">
    <source>
        <dbReference type="ARBA" id="ARBA00005395"/>
    </source>
</evidence>
<dbReference type="CDD" id="cd04301">
    <property type="entry name" value="NAT_SF"/>
    <property type="match status" value="1"/>
</dbReference>
<dbReference type="PROSITE" id="PS51186">
    <property type="entry name" value="GNAT"/>
    <property type="match status" value="1"/>
</dbReference>
<organism evidence="7 8">
    <name type="scientific">Streptococcus gallolyticus</name>
    <dbReference type="NCBI Taxonomy" id="315405"/>
    <lineage>
        <taxon>Bacteria</taxon>
        <taxon>Bacillati</taxon>
        <taxon>Bacillota</taxon>
        <taxon>Bacilli</taxon>
        <taxon>Lactobacillales</taxon>
        <taxon>Streptococcaceae</taxon>
        <taxon>Streptococcus</taxon>
    </lineage>
</organism>
<dbReference type="EC" id="2.3.1.266" evidence="5"/>
<dbReference type="PANTHER" id="PTHR43420">
    <property type="entry name" value="ACETYLTRANSFERASE"/>
    <property type="match status" value="1"/>
</dbReference>
<dbReference type="AlphaFoldDB" id="A0A1H7VQ11"/>
<gene>
    <name evidence="7" type="ORF">SAMN04487839_102441</name>
</gene>
<comment type="subcellular location">
    <subcellularLocation>
        <location evidence="5">Cytoplasm</location>
    </subcellularLocation>
</comment>
<dbReference type="Pfam" id="PF13508">
    <property type="entry name" value="Acetyltransf_7"/>
    <property type="match status" value="1"/>
</dbReference>
<dbReference type="NCBIfam" id="TIGR01575">
    <property type="entry name" value="rimI"/>
    <property type="match status" value="1"/>
</dbReference>
<dbReference type="Gene3D" id="3.40.630.30">
    <property type="match status" value="1"/>
</dbReference>
<reference evidence="7 8" key="1">
    <citation type="submission" date="2016-10" db="EMBL/GenBank/DDBJ databases">
        <authorList>
            <person name="de Groot N.N."/>
        </authorList>
    </citation>
    <scope>NUCLEOTIDE SEQUENCE [LARGE SCALE GENOMIC DNA]</scope>
    <source>
        <strain evidence="7 8">VTM1R29</strain>
    </source>
</reference>
<evidence type="ECO:0000313" key="7">
    <source>
        <dbReference type="EMBL" id="SEM11363.1"/>
    </source>
</evidence>
<protein>
    <recommendedName>
        <fullName evidence="5">[Ribosomal protein bS18]-alanine N-acetyltransferase</fullName>
        <ecNumber evidence="5">2.3.1.266</ecNumber>
    </recommendedName>
</protein>
<feature type="domain" description="N-acetyltransferase" evidence="6">
    <location>
        <begin position="5"/>
        <end position="144"/>
    </location>
</feature>
<keyword evidence="3 7" id="KW-0808">Transferase</keyword>
<name>A0A1H7VQ11_9STRE</name>
<dbReference type="PANTHER" id="PTHR43420:SF44">
    <property type="entry name" value="ACETYLTRANSFERASE YPEA"/>
    <property type="match status" value="1"/>
</dbReference>